<accession>A0A1V1PDS3</accession>
<feature type="transmembrane region" description="Helical" evidence="8">
    <location>
        <begin position="18"/>
        <end position="38"/>
    </location>
</feature>
<gene>
    <name evidence="10" type="ORF">OMM_01266</name>
</gene>
<keyword evidence="3" id="KW-1003">Cell membrane</keyword>
<dbReference type="Proteomes" id="UP000189670">
    <property type="component" value="Unassembled WGS sequence"/>
</dbReference>
<keyword evidence="6 7" id="KW-0472">Membrane</keyword>
<dbReference type="SUPFAM" id="SSF103088">
    <property type="entry name" value="OmpA-like"/>
    <property type="match status" value="1"/>
</dbReference>
<organism evidence="10 11">
    <name type="scientific">Candidatus Magnetoglobus multicellularis str. Araruama</name>
    <dbReference type="NCBI Taxonomy" id="890399"/>
    <lineage>
        <taxon>Bacteria</taxon>
        <taxon>Pseudomonadati</taxon>
        <taxon>Thermodesulfobacteriota</taxon>
        <taxon>Desulfobacteria</taxon>
        <taxon>Desulfobacterales</taxon>
        <taxon>Desulfobacteraceae</taxon>
        <taxon>Candidatus Magnetoglobus</taxon>
    </lineage>
</organism>
<dbReference type="PANTHER" id="PTHR30329:SF21">
    <property type="entry name" value="LIPOPROTEIN YIAD-RELATED"/>
    <property type="match status" value="1"/>
</dbReference>
<evidence type="ECO:0000256" key="2">
    <source>
        <dbReference type="ARBA" id="ARBA00008914"/>
    </source>
</evidence>
<dbReference type="InterPro" id="IPR006665">
    <property type="entry name" value="OmpA-like"/>
</dbReference>
<dbReference type="InterPro" id="IPR036737">
    <property type="entry name" value="OmpA-like_sf"/>
</dbReference>
<evidence type="ECO:0000256" key="1">
    <source>
        <dbReference type="ARBA" id="ARBA00004162"/>
    </source>
</evidence>
<evidence type="ECO:0000259" key="9">
    <source>
        <dbReference type="PROSITE" id="PS51123"/>
    </source>
</evidence>
<evidence type="ECO:0000313" key="10">
    <source>
        <dbReference type="EMBL" id="ETR73021.1"/>
    </source>
</evidence>
<keyword evidence="5 8" id="KW-1133">Transmembrane helix</keyword>
<proteinExistence type="inferred from homology"/>
<evidence type="ECO:0000256" key="6">
    <source>
        <dbReference type="ARBA" id="ARBA00023136"/>
    </source>
</evidence>
<comment type="caution">
    <text evidence="10">The sequence shown here is derived from an EMBL/GenBank/DDBJ whole genome shotgun (WGS) entry which is preliminary data.</text>
</comment>
<evidence type="ECO:0000256" key="7">
    <source>
        <dbReference type="PROSITE-ProRule" id="PRU00473"/>
    </source>
</evidence>
<evidence type="ECO:0000256" key="8">
    <source>
        <dbReference type="SAM" id="Phobius"/>
    </source>
</evidence>
<comment type="subcellular location">
    <subcellularLocation>
        <location evidence="1">Cell membrane</location>
        <topology evidence="1">Single-pass membrane protein</topology>
    </subcellularLocation>
</comment>
<dbReference type="Pfam" id="PF13677">
    <property type="entry name" value="MotB_plug"/>
    <property type="match status" value="1"/>
</dbReference>
<feature type="domain" description="OmpA-like" evidence="9">
    <location>
        <begin position="121"/>
        <end position="233"/>
    </location>
</feature>
<dbReference type="PANTHER" id="PTHR30329">
    <property type="entry name" value="STATOR ELEMENT OF FLAGELLAR MOTOR COMPLEX"/>
    <property type="match status" value="1"/>
</dbReference>
<keyword evidence="4 8" id="KW-0812">Transmembrane</keyword>
<dbReference type="InterPro" id="IPR025713">
    <property type="entry name" value="MotB-like_N_dom"/>
</dbReference>
<dbReference type="Gene3D" id="3.30.1330.60">
    <property type="entry name" value="OmpA-like domain"/>
    <property type="match status" value="1"/>
</dbReference>
<evidence type="ECO:0000256" key="5">
    <source>
        <dbReference type="ARBA" id="ARBA00022989"/>
    </source>
</evidence>
<name>A0A1V1PDS3_9BACT</name>
<dbReference type="CDD" id="cd07185">
    <property type="entry name" value="OmpA_C-like"/>
    <property type="match status" value="1"/>
</dbReference>
<dbReference type="GO" id="GO:0005886">
    <property type="term" value="C:plasma membrane"/>
    <property type="evidence" value="ECO:0007669"/>
    <property type="project" value="UniProtKB-SubCell"/>
</dbReference>
<sequence>MAKKKDQNPDDGTDPTGWMVTFGDLLMLLLTFFVMLLTMRSLDTAAIKAIFQPVGKGGGIGALLFPESKIASGILESTGSQDAMLIVSYAMLQNLMNEGESADVDDKWGSTEDNYDVYENQEGYVIGLKGDVLFESGQADIKPAMHHTLDRIAFILNAVSNDILIVGHTDKITPGRSRFPSNWELSLYRALSVHDYFINVKKLDPIRFSTGGAGSVKPLTSGENFDERKKTGV</sequence>
<dbReference type="AlphaFoldDB" id="A0A1V1PDS3"/>
<evidence type="ECO:0000256" key="4">
    <source>
        <dbReference type="ARBA" id="ARBA00022692"/>
    </source>
</evidence>
<reference evidence="11" key="1">
    <citation type="submission" date="2012-11" db="EMBL/GenBank/DDBJ databases">
        <authorList>
            <person name="Lucero-Rivera Y.E."/>
            <person name="Tovar-Ramirez D."/>
        </authorList>
    </citation>
    <scope>NUCLEOTIDE SEQUENCE [LARGE SCALE GENOMIC DNA]</scope>
    <source>
        <strain evidence="11">Araruama</strain>
    </source>
</reference>
<dbReference type="InterPro" id="IPR050330">
    <property type="entry name" value="Bact_OuterMem_StrucFunc"/>
</dbReference>
<comment type="similarity">
    <text evidence="2">Belongs to the MotB family.</text>
</comment>
<dbReference type="PROSITE" id="PS51123">
    <property type="entry name" value="OMPA_2"/>
    <property type="match status" value="1"/>
</dbReference>
<evidence type="ECO:0000313" key="11">
    <source>
        <dbReference type="Proteomes" id="UP000189670"/>
    </source>
</evidence>
<protein>
    <submittedName>
        <fullName evidence="10">Chemotaxis protein MotB</fullName>
    </submittedName>
</protein>
<dbReference type="Pfam" id="PF00691">
    <property type="entry name" value="OmpA"/>
    <property type="match status" value="1"/>
</dbReference>
<dbReference type="EMBL" id="ATBP01000094">
    <property type="protein sequence ID" value="ETR73021.1"/>
    <property type="molecule type" value="Genomic_DNA"/>
</dbReference>
<evidence type="ECO:0000256" key="3">
    <source>
        <dbReference type="ARBA" id="ARBA00022475"/>
    </source>
</evidence>